<proteinExistence type="predicted"/>
<evidence type="ECO:0000256" key="1">
    <source>
        <dbReference type="SAM" id="SignalP"/>
    </source>
</evidence>
<feature type="chain" id="PRO_5025427388" description="DUF3829 domain-containing protein" evidence="1">
    <location>
        <begin position="27"/>
        <end position="328"/>
    </location>
</feature>
<sequence>MKRRILSSFILLAMIFTIIVPGVSFADVDPTKTTVAQLTKAEIDELYSMIKTPNLNFGDKKINALAETNFSSATAFGDYVRTTKDGSNTRANLNKLGKQWLAKWNKDRPVLIKKYNTDINNIIYHIDRMYRVGFSVLSKETKQVSAKEWTTLDAVLSEAQFGHRKTIVKQHWKELHALIVADQPAAPIKEDDKTTLPDAELDYFLTGYVQQSNDLTDMIEKLRDNPTGLQEAIRVAKSWREIWDREKAGLLKYDQNEIDAESYVYLVDNFYDKAYMILYATSFDKIPESDWTSFREAHFALQDYKNRVSLNAGKDANSGGSKQETPQV</sequence>
<keyword evidence="2" id="KW-0614">Plasmid</keyword>
<reference evidence="2 3" key="1">
    <citation type="submission" date="2020-02" db="EMBL/GenBank/DDBJ databases">
        <title>Paenibacillus sp. nov., isolated from rhizosphere soil of tomato.</title>
        <authorList>
            <person name="Weon H.-Y."/>
            <person name="Lee S.A."/>
        </authorList>
    </citation>
    <scope>NUCLEOTIDE SEQUENCE [LARGE SCALE GENOMIC DNA]</scope>
    <source>
        <strain evidence="2 3">14171R-81</strain>
        <plasmid evidence="2 3">unnamed2</plasmid>
    </source>
</reference>
<accession>A0A6C0PAS3</accession>
<gene>
    <name evidence="2" type="ORF">GZH47_32585</name>
</gene>
<keyword evidence="3" id="KW-1185">Reference proteome</keyword>
<keyword evidence="1" id="KW-0732">Signal</keyword>
<evidence type="ECO:0000313" key="2">
    <source>
        <dbReference type="EMBL" id="QHW35637.1"/>
    </source>
</evidence>
<protein>
    <recommendedName>
        <fullName evidence="4">DUF3829 domain-containing protein</fullName>
    </recommendedName>
</protein>
<geneLocation type="plasmid" evidence="2 3">
    <name>unnamed2</name>
</geneLocation>
<dbReference type="AlphaFoldDB" id="A0A6C0PAS3"/>
<evidence type="ECO:0008006" key="4">
    <source>
        <dbReference type="Google" id="ProtNLM"/>
    </source>
</evidence>
<organism evidence="2 3">
    <name type="scientific">Paenibacillus rhizovicinus</name>
    <dbReference type="NCBI Taxonomy" id="2704463"/>
    <lineage>
        <taxon>Bacteria</taxon>
        <taxon>Bacillati</taxon>
        <taxon>Bacillota</taxon>
        <taxon>Bacilli</taxon>
        <taxon>Bacillales</taxon>
        <taxon>Paenibacillaceae</taxon>
        <taxon>Paenibacillus</taxon>
    </lineage>
</organism>
<feature type="signal peptide" evidence="1">
    <location>
        <begin position="1"/>
        <end position="26"/>
    </location>
</feature>
<dbReference type="EMBL" id="CP048288">
    <property type="protein sequence ID" value="QHW35637.1"/>
    <property type="molecule type" value="Genomic_DNA"/>
</dbReference>
<dbReference type="Proteomes" id="UP000479114">
    <property type="component" value="Plasmid unnamed2"/>
</dbReference>
<dbReference type="RefSeq" id="WP_162645770.1">
    <property type="nucleotide sequence ID" value="NZ_CP048288.1"/>
</dbReference>
<evidence type="ECO:0000313" key="3">
    <source>
        <dbReference type="Proteomes" id="UP000479114"/>
    </source>
</evidence>
<dbReference type="KEGG" id="prz:GZH47_32585"/>
<name>A0A6C0PAS3_9BACL</name>